<dbReference type="PANTHER" id="PTHR42718:SF9">
    <property type="entry name" value="MAJOR FACILITATOR SUPERFAMILY MULTIDRUG TRANSPORTER MFSC"/>
    <property type="match status" value="1"/>
</dbReference>
<feature type="transmembrane region" description="Helical" evidence="6">
    <location>
        <begin position="183"/>
        <end position="206"/>
    </location>
</feature>
<feature type="transmembrane region" description="Helical" evidence="6">
    <location>
        <begin position="97"/>
        <end position="116"/>
    </location>
</feature>
<dbReference type="PANTHER" id="PTHR42718">
    <property type="entry name" value="MAJOR FACILITATOR SUPERFAMILY MULTIDRUG TRANSPORTER MFSC"/>
    <property type="match status" value="1"/>
</dbReference>
<feature type="transmembrane region" description="Helical" evidence="6">
    <location>
        <begin position="69"/>
        <end position="90"/>
    </location>
</feature>
<dbReference type="Pfam" id="PF07690">
    <property type="entry name" value="MFS_1"/>
    <property type="match status" value="1"/>
</dbReference>
<feature type="transmembrane region" description="Helical" evidence="6">
    <location>
        <begin position="423"/>
        <end position="441"/>
    </location>
</feature>
<dbReference type="GO" id="GO:0022857">
    <property type="term" value="F:transmembrane transporter activity"/>
    <property type="evidence" value="ECO:0007669"/>
    <property type="project" value="InterPro"/>
</dbReference>
<protein>
    <submittedName>
        <fullName evidence="8">MFS transporter, DHA2 family, multidrug resistance protein</fullName>
    </submittedName>
</protein>
<feature type="transmembrane region" description="Helical" evidence="6">
    <location>
        <begin position="495"/>
        <end position="514"/>
    </location>
</feature>
<evidence type="ECO:0000256" key="4">
    <source>
        <dbReference type="ARBA" id="ARBA00022989"/>
    </source>
</evidence>
<keyword evidence="5 6" id="KW-0472">Membrane</keyword>
<evidence type="ECO:0000313" key="8">
    <source>
        <dbReference type="EMBL" id="SDI75435.1"/>
    </source>
</evidence>
<keyword evidence="10" id="KW-1185">Reference proteome</keyword>
<dbReference type="Proteomes" id="UP000199693">
    <property type="component" value="Unassembled WGS sequence"/>
</dbReference>
<dbReference type="Gene3D" id="1.20.1250.20">
    <property type="entry name" value="MFS general substrate transporter like domains"/>
    <property type="match status" value="2"/>
</dbReference>
<feature type="transmembrane region" description="Helical" evidence="6">
    <location>
        <begin position="218"/>
        <end position="238"/>
    </location>
</feature>
<dbReference type="RefSeq" id="WP_089390408.1">
    <property type="nucleotide sequence ID" value="NZ_FNEC01000008.1"/>
</dbReference>
<evidence type="ECO:0000259" key="7">
    <source>
        <dbReference type="PROSITE" id="PS50850"/>
    </source>
</evidence>
<dbReference type="InterPro" id="IPR036259">
    <property type="entry name" value="MFS_trans_sf"/>
</dbReference>
<evidence type="ECO:0000256" key="5">
    <source>
        <dbReference type="ARBA" id="ARBA00023136"/>
    </source>
</evidence>
<accession>A0A239FXQ4</accession>
<dbReference type="InterPro" id="IPR020846">
    <property type="entry name" value="MFS_dom"/>
</dbReference>
<feature type="transmembrane region" description="Helical" evidence="6">
    <location>
        <begin position="156"/>
        <end position="177"/>
    </location>
</feature>
<feature type="transmembrane region" description="Helical" evidence="6">
    <location>
        <begin position="326"/>
        <end position="347"/>
    </location>
</feature>
<proteinExistence type="predicted"/>
<comment type="subcellular location">
    <subcellularLocation>
        <location evidence="1">Membrane</location>
        <topology evidence="1">Multi-pass membrane protein</topology>
    </subcellularLocation>
</comment>
<dbReference type="InterPro" id="IPR011701">
    <property type="entry name" value="MFS"/>
</dbReference>
<dbReference type="EMBL" id="FNEC01000008">
    <property type="protein sequence ID" value="SDI75435.1"/>
    <property type="molecule type" value="Genomic_DNA"/>
</dbReference>
<dbReference type="GO" id="GO:0016020">
    <property type="term" value="C:membrane"/>
    <property type="evidence" value="ECO:0007669"/>
    <property type="project" value="UniProtKB-SubCell"/>
</dbReference>
<keyword evidence="3 6" id="KW-0812">Transmembrane</keyword>
<feature type="transmembrane region" description="Helical" evidence="6">
    <location>
        <begin position="382"/>
        <end position="402"/>
    </location>
</feature>
<dbReference type="AlphaFoldDB" id="A0A239FXQ4"/>
<organism evidence="8 11">
    <name type="scientific">Pseudomonas delhiensis</name>
    <dbReference type="NCBI Taxonomy" id="366289"/>
    <lineage>
        <taxon>Bacteria</taxon>
        <taxon>Pseudomonadati</taxon>
        <taxon>Pseudomonadota</taxon>
        <taxon>Gammaproteobacteria</taxon>
        <taxon>Pseudomonadales</taxon>
        <taxon>Pseudomonadaceae</taxon>
        <taxon>Pseudomonas</taxon>
    </lineage>
</organism>
<keyword evidence="2" id="KW-0813">Transport</keyword>
<evidence type="ECO:0000313" key="9">
    <source>
        <dbReference type="EMBL" id="SNS61966.1"/>
    </source>
</evidence>
<evidence type="ECO:0000313" key="10">
    <source>
        <dbReference type="Proteomes" id="UP000198309"/>
    </source>
</evidence>
<feature type="transmembrane region" description="Helical" evidence="6">
    <location>
        <begin position="250"/>
        <end position="270"/>
    </location>
</feature>
<evidence type="ECO:0000256" key="3">
    <source>
        <dbReference type="ARBA" id="ARBA00022692"/>
    </source>
</evidence>
<feature type="domain" description="Major facilitator superfamily (MFS) profile" evidence="7">
    <location>
        <begin position="27"/>
        <end position="448"/>
    </location>
</feature>
<feature type="transmembrane region" description="Helical" evidence="6">
    <location>
        <begin position="354"/>
        <end position="370"/>
    </location>
</feature>
<reference evidence="8 11" key="1">
    <citation type="submission" date="2016-10" db="EMBL/GenBank/DDBJ databases">
        <authorList>
            <person name="de Groot N.N."/>
        </authorList>
    </citation>
    <scope>NUCLEOTIDE SEQUENCE [LARGE SCALE GENOMIC DNA]</scope>
    <source>
        <strain evidence="8 11">CCM 7361</strain>
    </source>
</reference>
<feature type="transmembrane region" description="Helical" evidence="6">
    <location>
        <begin position="291"/>
        <end position="314"/>
    </location>
</feature>
<dbReference type="PROSITE" id="PS50850">
    <property type="entry name" value="MFS"/>
    <property type="match status" value="1"/>
</dbReference>
<evidence type="ECO:0000313" key="11">
    <source>
        <dbReference type="Proteomes" id="UP000199693"/>
    </source>
</evidence>
<dbReference type="EMBL" id="FZPC01000004">
    <property type="protein sequence ID" value="SNS61966.1"/>
    <property type="molecule type" value="Genomic_DNA"/>
</dbReference>
<dbReference type="Proteomes" id="UP000198309">
    <property type="component" value="Unassembled WGS sequence"/>
</dbReference>
<evidence type="ECO:0000256" key="1">
    <source>
        <dbReference type="ARBA" id="ARBA00004141"/>
    </source>
</evidence>
<keyword evidence="4 6" id="KW-1133">Transmembrane helix</keyword>
<evidence type="ECO:0000256" key="6">
    <source>
        <dbReference type="SAM" id="Phobius"/>
    </source>
</evidence>
<gene>
    <name evidence="8" type="ORF">SAMN05216189_1008141</name>
    <name evidence="9" type="ORF">SAMN06295949_104141</name>
</gene>
<feature type="transmembrane region" description="Helical" evidence="6">
    <location>
        <begin position="122"/>
        <end position="144"/>
    </location>
</feature>
<sequence length="523" mass="55844">MTAALTPLATPSAAQPARPAAQPFGPRILVGMLGVLVASLSAGLNDKVTDLAMTDVRGALAIGHDEGTWLLALYAAFQVAAMAFAPWFSVTFSLRRFTLGAIVAFALLALLCPFAPNVQTLYLLRALQGLAGGCLPPMLMTVALRFLPPGIKLYGLGAYALTATFAPNLGMPLAALWTEYVGWQWVFWQVIPLCAFALAAVAWGIPQDPPRLERFRQFDWIGVALGLPGILMLVLGLLQGERLDWFASDLATLLVVGGAALLVAFFLNEWTHPLPFFRLDLLKRRNLSHSLLTLGGILVVLGACAGVPASYLAAAHGYRPLQSAPMALLVALPQLLTLPLVAGLCNIPRVDCRWVLAIGIALCGLSAYGMSQLTSDWTRDDFYLLLSLQIVGQPMAVVPLLMSATSVVAPIEGPFASAWFNSVRAFAAVVGSSLVGILMTWREHYHSNRLVDHLGAAPQALGLRLGQLDGELPRLAAQVHGQASVLAAADTLWCMAWLAAALLPLIAVMPLRVYPPRPVAPVH</sequence>
<reference evidence="9 10" key="2">
    <citation type="submission" date="2017-06" db="EMBL/GenBank/DDBJ databases">
        <authorList>
            <person name="Varghese N."/>
            <person name="Submissions S."/>
        </authorList>
    </citation>
    <scope>NUCLEOTIDE SEQUENCE [LARGE SCALE GENOMIC DNA]</scope>
    <source>
        <strain evidence="9 10">RLD-1</strain>
    </source>
</reference>
<evidence type="ECO:0000256" key="2">
    <source>
        <dbReference type="ARBA" id="ARBA00022448"/>
    </source>
</evidence>
<dbReference type="SUPFAM" id="SSF103473">
    <property type="entry name" value="MFS general substrate transporter"/>
    <property type="match status" value="1"/>
</dbReference>
<name>A0A239FXQ4_9PSED</name>